<comment type="function">
    <text evidence="4">NAD(+)-dependent glutamate dehydrogenase which degrades glutamate to ammonia and alpha-ketoglutarate.</text>
</comment>
<dbReference type="InterPro" id="IPR056365">
    <property type="entry name" value="NAD-GDH_2nd"/>
</dbReference>
<dbReference type="PANTHER" id="PTHR11606">
    <property type="entry name" value="GLUTAMATE DEHYDROGENASE"/>
    <property type="match status" value="1"/>
</dbReference>
<dbReference type="Proteomes" id="UP001194580">
    <property type="component" value="Unassembled WGS sequence"/>
</dbReference>
<name>A0AAD4DC90_9FUNG</name>
<dbReference type="GO" id="GO:0004352">
    <property type="term" value="F:glutamate dehydrogenase (NAD+) activity"/>
    <property type="evidence" value="ECO:0007669"/>
    <property type="project" value="UniProtKB-UniRule"/>
</dbReference>
<dbReference type="GO" id="GO:0005739">
    <property type="term" value="C:mitochondrion"/>
    <property type="evidence" value="ECO:0007669"/>
    <property type="project" value="UniProtKB-UniRule"/>
</dbReference>
<comment type="caution">
    <text evidence="6">The sequence shown here is derived from an EMBL/GenBank/DDBJ whole genome shotgun (WGS) entry which is preliminary data.</text>
</comment>
<evidence type="ECO:0000256" key="2">
    <source>
        <dbReference type="ARBA" id="ARBA00023002"/>
    </source>
</evidence>
<dbReference type="PIRSF" id="PIRSF000184">
    <property type="entry name" value="GDH_NAD"/>
    <property type="match status" value="1"/>
</dbReference>
<comment type="catalytic activity">
    <reaction evidence="4">
        <text>L-glutamate + NAD(+) + H2O = 2-oxoglutarate + NH4(+) + NADH + H(+)</text>
        <dbReference type="Rhea" id="RHEA:15133"/>
        <dbReference type="ChEBI" id="CHEBI:15377"/>
        <dbReference type="ChEBI" id="CHEBI:15378"/>
        <dbReference type="ChEBI" id="CHEBI:16810"/>
        <dbReference type="ChEBI" id="CHEBI:28938"/>
        <dbReference type="ChEBI" id="CHEBI:29985"/>
        <dbReference type="ChEBI" id="CHEBI:57540"/>
        <dbReference type="ChEBI" id="CHEBI:57945"/>
        <dbReference type="EC" id="1.4.1.2"/>
    </reaction>
</comment>
<keyword evidence="3 4" id="KW-0520">NAD</keyword>
<protein>
    <recommendedName>
        <fullName evidence="4">NAD-specific glutamate dehydrogenase</fullName>
        <ecNumber evidence="4">1.4.1.2</ecNumber>
    </recommendedName>
</protein>
<dbReference type="InterPro" id="IPR055480">
    <property type="entry name" value="NAD-GDH_N"/>
</dbReference>
<dbReference type="EC" id="1.4.1.2" evidence="4"/>
<dbReference type="InterPro" id="IPR036291">
    <property type="entry name" value="NAD(P)-bd_dom_sf"/>
</dbReference>
<dbReference type="SUPFAM" id="SSF51735">
    <property type="entry name" value="NAD(P)-binding Rossmann-fold domains"/>
    <property type="match status" value="1"/>
</dbReference>
<dbReference type="Pfam" id="PF23152">
    <property type="entry name" value="GDH_2nd"/>
    <property type="match status" value="1"/>
</dbReference>
<dbReference type="InterPro" id="IPR006096">
    <property type="entry name" value="Glu/Leu/Phe/Val/Trp_DH_C"/>
</dbReference>
<evidence type="ECO:0000313" key="7">
    <source>
        <dbReference type="Proteomes" id="UP001194580"/>
    </source>
</evidence>
<dbReference type="Pfam" id="PF23147">
    <property type="entry name" value="GDH2_N"/>
    <property type="match status" value="1"/>
</dbReference>
<dbReference type="AlphaFoldDB" id="A0AAD4DC90"/>
<evidence type="ECO:0000259" key="5">
    <source>
        <dbReference type="SMART" id="SM00839"/>
    </source>
</evidence>
<keyword evidence="2 4" id="KW-0560">Oxidoreductase</keyword>
<organism evidence="6 7">
    <name type="scientific">Linnemannia exigua</name>
    <dbReference type="NCBI Taxonomy" id="604196"/>
    <lineage>
        <taxon>Eukaryota</taxon>
        <taxon>Fungi</taxon>
        <taxon>Fungi incertae sedis</taxon>
        <taxon>Mucoromycota</taxon>
        <taxon>Mortierellomycotina</taxon>
        <taxon>Mortierellomycetes</taxon>
        <taxon>Mortierellales</taxon>
        <taxon>Mortierellaceae</taxon>
        <taxon>Linnemannia</taxon>
    </lineage>
</organism>
<dbReference type="SUPFAM" id="SSF53223">
    <property type="entry name" value="Aminoacid dehydrogenase-like, N-terminal domain"/>
    <property type="match status" value="1"/>
</dbReference>
<evidence type="ECO:0000256" key="1">
    <source>
        <dbReference type="ARBA" id="ARBA00006382"/>
    </source>
</evidence>
<dbReference type="Gene3D" id="3.40.50.720">
    <property type="entry name" value="NAD(P)-binding Rossmann-like Domain"/>
    <property type="match status" value="1"/>
</dbReference>
<dbReference type="Pfam" id="PF00208">
    <property type="entry name" value="ELFV_dehydrog"/>
    <property type="match status" value="1"/>
</dbReference>
<dbReference type="InterPro" id="IPR016210">
    <property type="entry name" value="NAD-GDH_euk"/>
</dbReference>
<evidence type="ECO:0000313" key="6">
    <source>
        <dbReference type="EMBL" id="KAG0274174.1"/>
    </source>
</evidence>
<feature type="domain" description="Glutamate/phenylalanine/leucine/valine/L-tryptophan dehydrogenase C-terminal" evidence="5">
    <location>
        <begin position="620"/>
        <end position="888"/>
    </location>
</feature>
<evidence type="ECO:0000256" key="3">
    <source>
        <dbReference type="ARBA" id="ARBA00023027"/>
    </source>
</evidence>
<dbReference type="InterPro" id="IPR046346">
    <property type="entry name" value="Aminoacid_DH-like_N_sf"/>
</dbReference>
<keyword evidence="7" id="KW-1185">Reference proteome</keyword>
<dbReference type="SMART" id="SM00839">
    <property type="entry name" value="ELFV_dehydrog"/>
    <property type="match status" value="1"/>
</dbReference>
<sequence length="966" mass="109902">MTVTAESPVPHSHTLKDISGYIENAFPGKQAQMVQVTEYLAEKAFIPAALAENEVSWFYNNLGIDDMYFASESVESIANHIMALYGAKIFAYTKNDNGLEINLERETDEGAVYIHTSRPGVSQLQGPQHEKRIDAKYLDVSNTERAYRLESYRSKGTVSSSSSTQLRTYFVRQCSFVNPTPTKEQENDIRETSDKTFLEKATENTLEIYSDVMKTALARTGPVIEMFEVEGSRERRLVIAYKQQTTQSFFSAISDLYHYYDLYSTRKYVEQFSNGITIVSLYLNQVPKSTAPPIEHSIHQIIKEASLIYCLPTTPLQSFFQTNKLSVQESIYGYIGWIFAQHFRTDTFTRDYILEIIKTYPELVKLLYINFAMIHYVNPAVNSLTPTLSYQRLRTDTVLTDEELYEKIRRTTSNSHELMVFESFLIFNKHVLKTNFYQPTKVALSFRMDPSFLPEIEYPTKLFGMFLVIGSEFRGFHLRFRDVARGGIRIIRSRNREAYSINLRSLFDENYALAATQQRKNKDIPEGGSKGTILLDVNQQDKALVAFEKYVDAVLDLLILGETPGIKERIVDLYKKPEILFFGPDEGTADYMDWASAHARERGASFWKAFTTGKSQSLGGIPHDTYGMTTRSVHQYVLGIYRKLGLKEESVHKLQTGGPDGDLGSNEIKISKDKTCGIVDGSGVLYDSEGIDRTELARLAENRLMISNFDISKLSPKGFRVLVDEVNVKLPSGEIIDDGLSFRNNFHLNPMVKTEVFVPCGGRPESVDLQNVGRLLDADNHPRFKYIVEGANLFFTQEARLRLERAGAVVFKDASANKGGVTSSSLEVLAALSFNDEEFAEHMQVTEDHIPAFYQEYVKEHQRTKTPRSILSDDLSLAIVKLNENLQQTSLWDNLALRKVVLEEAFPNMLLKQVGLETLMKRVPENYVRAIFGSYLASRFVYKYGTEPSQFAFFEFISPYSLKAQQ</sequence>
<dbReference type="GO" id="GO:0006538">
    <property type="term" value="P:L-glutamate catabolic process"/>
    <property type="evidence" value="ECO:0007669"/>
    <property type="project" value="UniProtKB-UniRule"/>
</dbReference>
<comment type="similarity">
    <text evidence="1 4">Belongs to the Glu/Leu/Phe/Val dehydrogenases family.</text>
</comment>
<dbReference type="PANTHER" id="PTHR11606:SF24">
    <property type="entry name" value="NAD-SPECIFIC GLUTAMATE DEHYDROGENASE"/>
    <property type="match status" value="1"/>
</dbReference>
<accession>A0AAD4DC90</accession>
<proteinExistence type="inferred from homology"/>
<evidence type="ECO:0000256" key="4">
    <source>
        <dbReference type="PIRNR" id="PIRNR000184"/>
    </source>
</evidence>
<reference evidence="6" key="1">
    <citation type="journal article" date="2020" name="Fungal Divers.">
        <title>Resolving the Mortierellaceae phylogeny through synthesis of multi-gene phylogenetics and phylogenomics.</title>
        <authorList>
            <person name="Vandepol N."/>
            <person name="Liber J."/>
            <person name="Desiro A."/>
            <person name="Na H."/>
            <person name="Kennedy M."/>
            <person name="Barry K."/>
            <person name="Grigoriev I.V."/>
            <person name="Miller A.N."/>
            <person name="O'Donnell K."/>
            <person name="Stajich J.E."/>
            <person name="Bonito G."/>
        </authorList>
    </citation>
    <scope>NUCLEOTIDE SEQUENCE</scope>
    <source>
        <strain evidence="6">NRRL 28262</strain>
    </source>
</reference>
<dbReference type="EMBL" id="JAAAIL010000641">
    <property type="protein sequence ID" value="KAG0274174.1"/>
    <property type="molecule type" value="Genomic_DNA"/>
</dbReference>
<gene>
    <name evidence="6" type="primary">GDH2_3</name>
    <name evidence="6" type="ORF">BGZ95_010038</name>
</gene>